<dbReference type="GO" id="GO:0020037">
    <property type="term" value="F:heme binding"/>
    <property type="evidence" value="ECO:0007669"/>
    <property type="project" value="InterPro"/>
</dbReference>
<dbReference type="WBParaSite" id="PSAMB.scaffold3957size16256.g23020.t1">
    <property type="protein sequence ID" value="PSAMB.scaffold3957size16256.g23020.t1"/>
    <property type="gene ID" value="PSAMB.scaffold3957size16256.g23020"/>
</dbReference>
<dbReference type="CDD" id="cd01040">
    <property type="entry name" value="Mb-like"/>
    <property type="match status" value="1"/>
</dbReference>
<reference evidence="2" key="1">
    <citation type="submission" date="2022-11" db="UniProtKB">
        <authorList>
            <consortium name="WormBaseParasite"/>
        </authorList>
    </citation>
    <scope>IDENTIFICATION</scope>
</reference>
<dbReference type="InterPro" id="IPR012292">
    <property type="entry name" value="Globin/Proto"/>
</dbReference>
<sequence length="171" mass="19967">MGALVARLWRSGERLDTKRIQHLWSSYIERNTDFFEKVLNNVVARDTGIAEILLSRKHASNPDEQKYVLSVLGDNFIEFFEQLVQDDKLNDLAELKRVCFVLGMQHAAFTTERFSMTYWDVFTLAMIEELEIGGVQPRDLRAWQALMHQVVKAMDEGYEHGQHTQQRSQFD</sequence>
<dbReference type="InterPro" id="IPR044399">
    <property type="entry name" value="Mb-like_M"/>
</dbReference>
<dbReference type="Gene3D" id="1.10.490.10">
    <property type="entry name" value="Globins"/>
    <property type="match status" value="1"/>
</dbReference>
<dbReference type="GO" id="GO:0019825">
    <property type="term" value="F:oxygen binding"/>
    <property type="evidence" value="ECO:0007669"/>
    <property type="project" value="InterPro"/>
</dbReference>
<proteinExistence type="predicted"/>
<keyword evidence="1" id="KW-1185">Reference proteome</keyword>
<name>A0A914WEM7_9BILA</name>
<accession>A0A914WEM7</accession>
<dbReference type="InterPro" id="IPR009050">
    <property type="entry name" value="Globin-like_sf"/>
</dbReference>
<dbReference type="SUPFAM" id="SSF46458">
    <property type="entry name" value="Globin-like"/>
    <property type="match status" value="1"/>
</dbReference>
<evidence type="ECO:0000313" key="1">
    <source>
        <dbReference type="Proteomes" id="UP000887566"/>
    </source>
</evidence>
<protein>
    <submittedName>
        <fullName evidence="2">Globin family profile domain-containing protein</fullName>
    </submittedName>
</protein>
<dbReference type="Proteomes" id="UP000887566">
    <property type="component" value="Unplaced"/>
</dbReference>
<evidence type="ECO:0000313" key="2">
    <source>
        <dbReference type="WBParaSite" id="PSAMB.scaffold3957size16256.g23020.t1"/>
    </source>
</evidence>
<dbReference type="AlphaFoldDB" id="A0A914WEM7"/>
<organism evidence="1 2">
    <name type="scientific">Plectus sambesii</name>
    <dbReference type="NCBI Taxonomy" id="2011161"/>
    <lineage>
        <taxon>Eukaryota</taxon>
        <taxon>Metazoa</taxon>
        <taxon>Ecdysozoa</taxon>
        <taxon>Nematoda</taxon>
        <taxon>Chromadorea</taxon>
        <taxon>Plectida</taxon>
        <taxon>Plectina</taxon>
        <taxon>Plectoidea</taxon>
        <taxon>Plectidae</taxon>
        <taxon>Plectus</taxon>
    </lineage>
</organism>